<reference evidence="13" key="1">
    <citation type="submission" date="2025-08" db="UniProtKB">
        <authorList>
            <consortium name="RefSeq"/>
        </authorList>
    </citation>
    <scope>IDENTIFICATION</scope>
    <source>
        <tissue evidence="13">Gonads</tissue>
    </source>
</reference>
<evidence type="ECO:0000256" key="5">
    <source>
        <dbReference type="ARBA" id="ARBA00022989"/>
    </source>
</evidence>
<keyword evidence="5" id="KW-1133">Transmembrane helix</keyword>
<keyword evidence="3" id="KW-0732">Signal</keyword>
<evidence type="ECO:0000256" key="10">
    <source>
        <dbReference type="SAM" id="MobiDB-lite"/>
    </source>
</evidence>
<evidence type="ECO:0000256" key="6">
    <source>
        <dbReference type="ARBA" id="ARBA00023136"/>
    </source>
</evidence>
<dbReference type="SMART" id="SM00202">
    <property type="entry name" value="SR"/>
    <property type="match status" value="1"/>
</dbReference>
<dbReference type="GO" id="GO:0016020">
    <property type="term" value="C:membrane"/>
    <property type="evidence" value="ECO:0007669"/>
    <property type="project" value="UniProtKB-SubCell"/>
</dbReference>
<keyword evidence="6" id="KW-0472">Membrane</keyword>
<gene>
    <name evidence="13" type="primary">LOC106152535</name>
</gene>
<dbReference type="Gene3D" id="3.10.250.10">
    <property type="entry name" value="SRCR-like domain"/>
    <property type="match status" value="1"/>
</dbReference>
<dbReference type="GeneID" id="106152535"/>
<dbReference type="InterPro" id="IPR001190">
    <property type="entry name" value="SRCR"/>
</dbReference>
<keyword evidence="7 9" id="KW-1015">Disulfide bond</keyword>
<feature type="domain" description="SRCR" evidence="11">
    <location>
        <begin position="165"/>
        <end position="266"/>
    </location>
</feature>
<sequence length="266" mass="28023">MQQLEARIKALELEVFRNTETAQLPVRSPPGFPGSSEIPRIPGTNGIPGPPGNGEKGNPGWLGPKGEVEMIGRRSTMESAGLIGELDGCGCKGEKGEVGAPGIRGPVGSIGFPGPRGLPGLRGPPGPPGLPGADCVHEDSYTIHDVAPRYSPTEQSENPKQEWRLRLVNGGTPYRGRVEILVDGQWGTVCDNIFNVNAAKVVCKQLNLPHSSPAVHVAAHYGAGEGPVWIQNVSCNGTEARLDLCRHGVRGSVSCSHQRDVGVTCL</sequence>
<evidence type="ECO:0000259" key="11">
    <source>
        <dbReference type="PROSITE" id="PS50287"/>
    </source>
</evidence>
<feature type="compositionally biased region" description="Low complexity" evidence="10">
    <location>
        <begin position="38"/>
        <end position="47"/>
    </location>
</feature>
<evidence type="ECO:0000256" key="1">
    <source>
        <dbReference type="ARBA" id="ARBA00004606"/>
    </source>
</evidence>
<accession>A0A1S3H656</accession>
<evidence type="ECO:0000256" key="7">
    <source>
        <dbReference type="ARBA" id="ARBA00023157"/>
    </source>
</evidence>
<dbReference type="Pfam" id="PF00530">
    <property type="entry name" value="SRCR"/>
    <property type="match status" value="1"/>
</dbReference>
<evidence type="ECO:0000256" key="8">
    <source>
        <dbReference type="ARBA" id="ARBA00023170"/>
    </source>
</evidence>
<protein>
    <submittedName>
        <fullName evidence="13">Macrophage scavenger receptor types I and II-like</fullName>
    </submittedName>
</protein>
<organism evidence="12 13">
    <name type="scientific">Lingula anatina</name>
    <name type="common">Brachiopod</name>
    <name type="synonym">Lingula unguis</name>
    <dbReference type="NCBI Taxonomy" id="7574"/>
    <lineage>
        <taxon>Eukaryota</taxon>
        <taxon>Metazoa</taxon>
        <taxon>Spiralia</taxon>
        <taxon>Lophotrochozoa</taxon>
        <taxon>Brachiopoda</taxon>
        <taxon>Linguliformea</taxon>
        <taxon>Lingulata</taxon>
        <taxon>Lingulida</taxon>
        <taxon>Linguloidea</taxon>
        <taxon>Lingulidae</taxon>
        <taxon>Lingula</taxon>
    </lineage>
</organism>
<evidence type="ECO:0000313" key="13">
    <source>
        <dbReference type="RefSeq" id="XP_013381600.1"/>
    </source>
</evidence>
<dbReference type="PRINTS" id="PR00258">
    <property type="entry name" value="SPERACTRCPTR"/>
</dbReference>
<keyword evidence="4" id="KW-0735">Signal-anchor</keyword>
<dbReference type="SUPFAM" id="SSF56487">
    <property type="entry name" value="SRCR-like"/>
    <property type="match status" value="1"/>
</dbReference>
<keyword evidence="2" id="KW-0812">Transmembrane</keyword>
<dbReference type="KEGG" id="lak:106152535"/>
<dbReference type="PROSITE" id="PS50287">
    <property type="entry name" value="SRCR_2"/>
    <property type="match status" value="1"/>
</dbReference>
<keyword evidence="12" id="KW-1185">Reference proteome</keyword>
<evidence type="ECO:0000313" key="12">
    <source>
        <dbReference type="Proteomes" id="UP000085678"/>
    </source>
</evidence>
<dbReference type="PANTHER" id="PTHR48071">
    <property type="entry name" value="SRCR DOMAIN-CONTAINING PROTEIN"/>
    <property type="match status" value="1"/>
</dbReference>
<dbReference type="RefSeq" id="XP_013381600.1">
    <property type="nucleotide sequence ID" value="XM_013526146.1"/>
</dbReference>
<evidence type="ECO:0000256" key="4">
    <source>
        <dbReference type="ARBA" id="ARBA00022968"/>
    </source>
</evidence>
<dbReference type="PANTHER" id="PTHR48071:SF28">
    <property type="entry name" value="SRCR DOMAIN-CONTAINING PROTEIN"/>
    <property type="match status" value="1"/>
</dbReference>
<dbReference type="FunFam" id="3.10.250.10:FF:000001">
    <property type="entry name" value="Lysyl oxidase 4 isoform X1"/>
    <property type="match status" value="1"/>
</dbReference>
<dbReference type="AlphaFoldDB" id="A0A1S3H656"/>
<evidence type="ECO:0000256" key="9">
    <source>
        <dbReference type="PROSITE-ProRule" id="PRU00196"/>
    </source>
</evidence>
<dbReference type="Proteomes" id="UP000085678">
    <property type="component" value="Unplaced"/>
</dbReference>
<keyword evidence="8" id="KW-0675">Receptor</keyword>
<comment type="subcellular location">
    <subcellularLocation>
        <location evidence="1">Membrane</location>
        <topology evidence="1">Single-pass type II membrane protein</topology>
    </subcellularLocation>
</comment>
<feature type="region of interest" description="Disordered" evidence="10">
    <location>
        <begin position="24"/>
        <end position="62"/>
    </location>
</feature>
<feature type="disulfide bond" evidence="9">
    <location>
        <begin position="235"/>
        <end position="245"/>
    </location>
</feature>
<proteinExistence type="predicted"/>
<comment type="caution">
    <text evidence="9">Lacks conserved residue(s) required for the propagation of feature annotation.</text>
</comment>
<dbReference type="InParanoid" id="A0A1S3H656"/>
<evidence type="ECO:0000256" key="2">
    <source>
        <dbReference type="ARBA" id="ARBA00022692"/>
    </source>
</evidence>
<evidence type="ECO:0000256" key="3">
    <source>
        <dbReference type="ARBA" id="ARBA00022729"/>
    </source>
</evidence>
<dbReference type="InterPro" id="IPR008160">
    <property type="entry name" value="Collagen"/>
</dbReference>
<dbReference type="Pfam" id="PF01391">
    <property type="entry name" value="Collagen"/>
    <property type="match status" value="1"/>
</dbReference>
<dbReference type="InterPro" id="IPR036772">
    <property type="entry name" value="SRCR-like_dom_sf"/>
</dbReference>
<dbReference type="OrthoDB" id="10066015at2759"/>
<name>A0A1S3H656_LINAN</name>
<dbReference type="Gene3D" id="1.20.5.320">
    <property type="entry name" value="6-Phosphogluconate Dehydrogenase, domain 3"/>
    <property type="match status" value="1"/>
</dbReference>